<dbReference type="PANTHER" id="PTHR42891:SF1">
    <property type="entry name" value="D-GLYCERO-BETA-D-MANNO-HEPTOSE-1,7-BISPHOSPHATE 7-PHOSPHATASE"/>
    <property type="match status" value="1"/>
</dbReference>
<dbReference type="InterPro" id="IPR006549">
    <property type="entry name" value="HAD-SF_hydro_IIIA"/>
</dbReference>
<evidence type="ECO:0000256" key="7">
    <source>
        <dbReference type="ARBA" id="ARBA00031828"/>
    </source>
</evidence>
<reference evidence="9" key="1">
    <citation type="submission" date="2022-08" db="EMBL/GenBank/DDBJ databases">
        <title>Whole genome sequencing of non-tuberculosis mycobacteria type-strains.</title>
        <authorList>
            <person name="Igarashi Y."/>
            <person name="Osugi A."/>
            <person name="Mitarai S."/>
        </authorList>
    </citation>
    <scope>NUCLEOTIDE SEQUENCE</scope>
    <source>
        <strain evidence="9">DSM 45127</strain>
    </source>
</reference>
<evidence type="ECO:0000313" key="9">
    <source>
        <dbReference type="EMBL" id="UMB67979.1"/>
    </source>
</evidence>
<dbReference type="InterPro" id="IPR004446">
    <property type="entry name" value="Heptose_bisP_phosphatase"/>
</dbReference>
<evidence type="ECO:0000256" key="3">
    <source>
        <dbReference type="ARBA" id="ARBA00022490"/>
    </source>
</evidence>
<accession>A0ABY3VEW5</accession>
<evidence type="ECO:0000256" key="5">
    <source>
        <dbReference type="ARBA" id="ARBA00022801"/>
    </source>
</evidence>
<evidence type="ECO:0000256" key="6">
    <source>
        <dbReference type="ARBA" id="ARBA00023277"/>
    </source>
</evidence>
<sequence>MTDYSIVIPTIGRPSLNRLLAALDQGHGPRPSAIVIVDDRPLPKEPLRLPPNSLPVTVVRSGGRGPAAARNTGWRQCATEWINFLDDDVVPSADWCQQLTSDLRGVDEAVVGSQGRLVVQLPQGKRPSDDERRTLRLAEAQWITADMAYRRRALVQCGGFDERFPRAYREDSDLGLRMTRCCGRIVPGTRTAEHPIADGRPTVWSSIRAQRGNRDDALMRRKYGRRWRAEIGESRGRLRAHVATTAAALVAIAAAITRHRYLAVGAATAWLALTLDFTLRRIAPGPRTAREVIAMVFSSILIPPVATAQRAWGTWLFRHERRDPPLAVLFDRDDTLIKDGPYLNDPRGVVPLPDAERAVHRLRKRGLLLGVITNQSGVAKGLITGAQLFAVNTRVEELLGPFDNWQVCLHDGGCQCRKPAPGMVIAAAAELGLDPRRCVVIGDIGRDVEAAQAAQAKAILVPTERTLPAEIRHARSSAHVAATLNDAVTLVLKGLA</sequence>
<dbReference type="Pfam" id="PF00535">
    <property type="entry name" value="Glycos_transf_2"/>
    <property type="match status" value="1"/>
</dbReference>
<organism evidence="9 10">
    <name type="scientific">Mycobacterium paraterrae</name>
    <dbReference type="NCBI Taxonomy" id="577492"/>
    <lineage>
        <taxon>Bacteria</taxon>
        <taxon>Bacillati</taxon>
        <taxon>Actinomycetota</taxon>
        <taxon>Actinomycetes</taxon>
        <taxon>Mycobacteriales</taxon>
        <taxon>Mycobacteriaceae</taxon>
        <taxon>Mycobacterium</taxon>
    </lineage>
</organism>
<dbReference type="NCBIfam" id="TIGR01662">
    <property type="entry name" value="HAD-SF-IIIA"/>
    <property type="match status" value="1"/>
</dbReference>
<dbReference type="SUPFAM" id="SSF53448">
    <property type="entry name" value="Nucleotide-diphospho-sugar transferases"/>
    <property type="match status" value="1"/>
</dbReference>
<evidence type="ECO:0000313" key="10">
    <source>
        <dbReference type="Proteomes" id="UP001055336"/>
    </source>
</evidence>
<protein>
    <recommendedName>
        <fullName evidence="7">D,D-heptose 1,7-bisphosphate phosphatase</fullName>
    </recommendedName>
</protein>
<dbReference type="InterPro" id="IPR023214">
    <property type="entry name" value="HAD_sf"/>
</dbReference>
<dbReference type="InterPro" id="IPR006543">
    <property type="entry name" value="Histidinol-phos"/>
</dbReference>
<dbReference type="SUPFAM" id="SSF56784">
    <property type="entry name" value="HAD-like"/>
    <property type="match status" value="1"/>
</dbReference>
<evidence type="ECO:0000256" key="1">
    <source>
        <dbReference type="ARBA" id="ARBA00004496"/>
    </source>
</evidence>
<dbReference type="InterPro" id="IPR029044">
    <property type="entry name" value="Nucleotide-diphossugar_trans"/>
</dbReference>
<dbReference type="PANTHER" id="PTHR42891">
    <property type="entry name" value="D-GLYCERO-BETA-D-MANNO-HEPTOSE-1,7-BISPHOSPHATE 7-PHOSPHATASE"/>
    <property type="match status" value="1"/>
</dbReference>
<dbReference type="RefSeq" id="WP_240258444.1">
    <property type="nucleotide sequence ID" value="NZ_CP092488.2"/>
</dbReference>
<keyword evidence="5 9" id="KW-0378">Hydrolase</keyword>
<feature type="domain" description="Glycosyltransferase 2-like" evidence="8">
    <location>
        <begin position="5"/>
        <end position="112"/>
    </location>
</feature>
<evidence type="ECO:0000259" key="8">
    <source>
        <dbReference type="Pfam" id="PF00535"/>
    </source>
</evidence>
<keyword evidence="4" id="KW-0479">Metal-binding</keyword>
<evidence type="ECO:0000256" key="4">
    <source>
        <dbReference type="ARBA" id="ARBA00022723"/>
    </source>
</evidence>
<dbReference type="Proteomes" id="UP001055336">
    <property type="component" value="Chromosome"/>
</dbReference>
<proteinExistence type="inferred from homology"/>
<dbReference type="NCBIfam" id="TIGR01656">
    <property type="entry name" value="Histidinol-ppas"/>
    <property type="match status" value="1"/>
</dbReference>
<comment type="subcellular location">
    <subcellularLocation>
        <location evidence="1">Cytoplasm</location>
    </subcellularLocation>
</comment>
<name>A0ABY3VEW5_9MYCO</name>
<evidence type="ECO:0000256" key="2">
    <source>
        <dbReference type="ARBA" id="ARBA00005628"/>
    </source>
</evidence>
<dbReference type="Gene3D" id="3.90.550.10">
    <property type="entry name" value="Spore Coat Polysaccharide Biosynthesis Protein SpsA, Chain A"/>
    <property type="match status" value="1"/>
</dbReference>
<dbReference type="InterPro" id="IPR001173">
    <property type="entry name" value="Glyco_trans_2-like"/>
</dbReference>
<dbReference type="GO" id="GO:0016787">
    <property type="term" value="F:hydrolase activity"/>
    <property type="evidence" value="ECO:0007669"/>
    <property type="project" value="UniProtKB-KW"/>
</dbReference>
<dbReference type="EMBL" id="CP092488">
    <property type="protein sequence ID" value="UMB67979.1"/>
    <property type="molecule type" value="Genomic_DNA"/>
</dbReference>
<keyword evidence="3" id="KW-0963">Cytoplasm</keyword>
<keyword evidence="10" id="KW-1185">Reference proteome</keyword>
<dbReference type="Gene3D" id="3.40.50.1000">
    <property type="entry name" value="HAD superfamily/HAD-like"/>
    <property type="match status" value="1"/>
</dbReference>
<dbReference type="Pfam" id="PF13242">
    <property type="entry name" value="Hydrolase_like"/>
    <property type="match status" value="1"/>
</dbReference>
<comment type="similarity">
    <text evidence="2">Belongs to the GmhB family.</text>
</comment>
<keyword evidence="6" id="KW-0119">Carbohydrate metabolism</keyword>
<dbReference type="InterPro" id="IPR036412">
    <property type="entry name" value="HAD-like_sf"/>
</dbReference>
<gene>
    <name evidence="9" type="ORF">MKK62_16025</name>
</gene>